<keyword evidence="8" id="KW-0548">Nucleotidyltransferase</keyword>
<keyword evidence="4" id="KW-0378">Hydrolase</keyword>
<keyword evidence="3" id="KW-0255">Endonuclease</keyword>
<dbReference type="AlphaFoldDB" id="A0A2K1IFL1"/>
<dbReference type="GO" id="GO:0046872">
    <property type="term" value="F:metal ion binding"/>
    <property type="evidence" value="ECO:0007669"/>
    <property type="project" value="UniProtKB-KW"/>
</dbReference>
<evidence type="ECO:0000256" key="5">
    <source>
        <dbReference type="ARBA" id="ARBA00022842"/>
    </source>
</evidence>
<keyword evidence="6" id="KW-0229">DNA integration</keyword>
<feature type="domain" description="Retroviral polymerase SH3-like" evidence="10">
    <location>
        <begin position="55"/>
        <end position="105"/>
    </location>
</feature>
<dbReference type="Gramene" id="Pp3c24_5020V3.1">
    <property type="protein sequence ID" value="Pp3c24_5020V3.1"/>
    <property type="gene ID" value="Pp3c24_5020"/>
</dbReference>
<keyword evidence="8" id="KW-0808">Transferase</keyword>
<dbReference type="InParanoid" id="A0A2K1IFL1"/>
<keyword evidence="2" id="KW-0479">Metal-binding</keyword>
<reference evidence="11 13" key="2">
    <citation type="journal article" date="2018" name="Plant J.">
        <title>The Physcomitrella patens chromosome-scale assembly reveals moss genome structure and evolution.</title>
        <authorList>
            <person name="Lang D."/>
            <person name="Ullrich K.K."/>
            <person name="Murat F."/>
            <person name="Fuchs J."/>
            <person name="Jenkins J."/>
            <person name="Haas F.B."/>
            <person name="Piednoel M."/>
            <person name="Gundlach H."/>
            <person name="Van Bel M."/>
            <person name="Meyberg R."/>
            <person name="Vives C."/>
            <person name="Morata J."/>
            <person name="Symeonidi A."/>
            <person name="Hiss M."/>
            <person name="Muchero W."/>
            <person name="Kamisugi Y."/>
            <person name="Saleh O."/>
            <person name="Blanc G."/>
            <person name="Decker E.L."/>
            <person name="van Gessel N."/>
            <person name="Grimwood J."/>
            <person name="Hayes R.D."/>
            <person name="Graham S.W."/>
            <person name="Gunter L.E."/>
            <person name="McDaniel S.F."/>
            <person name="Hoernstein S.N.W."/>
            <person name="Larsson A."/>
            <person name="Li F.W."/>
            <person name="Perroud P.F."/>
            <person name="Phillips J."/>
            <person name="Ranjan P."/>
            <person name="Rokshar D.S."/>
            <person name="Rothfels C.J."/>
            <person name="Schneider L."/>
            <person name="Shu S."/>
            <person name="Stevenson D.W."/>
            <person name="Thummler F."/>
            <person name="Tillich M."/>
            <person name="Villarreal Aguilar J.C."/>
            <person name="Widiez T."/>
            <person name="Wong G.K."/>
            <person name="Wymore A."/>
            <person name="Zhang Y."/>
            <person name="Zimmer A.D."/>
            <person name="Quatrano R.S."/>
            <person name="Mayer K.F.X."/>
            <person name="Goodstein D."/>
            <person name="Casacuberta J.M."/>
            <person name="Vandepoele K."/>
            <person name="Reski R."/>
            <person name="Cuming A.C."/>
            <person name="Tuskan G.A."/>
            <person name="Maumus F."/>
            <person name="Salse J."/>
            <person name="Schmutz J."/>
            <person name="Rensing S.A."/>
        </authorList>
    </citation>
    <scope>NUCLEOTIDE SEQUENCE [LARGE SCALE GENOMIC DNA]</scope>
    <source>
        <strain evidence="12 13">cv. Gransden 2004</strain>
    </source>
</reference>
<keyword evidence="5" id="KW-0460">Magnesium</keyword>
<keyword evidence="9" id="KW-0233">DNA recombination</keyword>
<proteinExistence type="predicted"/>
<dbReference type="Proteomes" id="UP000006727">
    <property type="component" value="Chromosome 24"/>
</dbReference>
<dbReference type="EnsemblPlants" id="Pp3c24_5020V3.1">
    <property type="protein sequence ID" value="Pp3c24_5020V3.1"/>
    <property type="gene ID" value="Pp3c24_5020"/>
</dbReference>
<keyword evidence="1" id="KW-0540">Nuclease</keyword>
<evidence type="ECO:0000256" key="4">
    <source>
        <dbReference type="ARBA" id="ARBA00022801"/>
    </source>
</evidence>
<evidence type="ECO:0000256" key="3">
    <source>
        <dbReference type="ARBA" id="ARBA00022759"/>
    </source>
</evidence>
<dbReference type="InterPro" id="IPR057670">
    <property type="entry name" value="SH3_retrovirus"/>
</dbReference>
<protein>
    <recommendedName>
        <fullName evidence="10">Retroviral polymerase SH3-like domain-containing protein</fullName>
    </recommendedName>
</protein>
<reference evidence="12" key="3">
    <citation type="submission" date="2020-12" db="UniProtKB">
        <authorList>
            <consortium name="EnsemblPlants"/>
        </authorList>
    </citation>
    <scope>IDENTIFICATION</scope>
</reference>
<dbReference type="InterPro" id="IPR039537">
    <property type="entry name" value="Retrotran_Ty1/copia-like"/>
</dbReference>
<keyword evidence="8" id="KW-0239">DNA-directed DNA polymerase</keyword>
<dbReference type="GO" id="GO:0003964">
    <property type="term" value="F:RNA-directed DNA polymerase activity"/>
    <property type="evidence" value="ECO:0007669"/>
    <property type="project" value="UniProtKB-KW"/>
</dbReference>
<dbReference type="GO" id="GO:0016787">
    <property type="term" value="F:hydrolase activity"/>
    <property type="evidence" value="ECO:0007669"/>
    <property type="project" value="UniProtKB-KW"/>
</dbReference>
<evidence type="ECO:0000256" key="2">
    <source>
        <dbReference type="ARBA" id="ARBA00022723"/>
    </source>
</evidence>
<dbReference type="PANTHER" id="PTHR42648">
    <property type="entry name" value="TRANSPOSASE, PUTATIVE-RELATED"/>
    <property type="match status" value="1"/>
</dbReference>
<reference evidence="11 13" key="1">
    <citation type="journal article" date="2008" name="Science">
        <title>The Physcomitrella genome reveals evolutionary insights into the conquest of land by plants.</title>
        <authorList>
            <person name="Rensing S."/>
            <person name="Lang D."/>
            <person name="Zimmer A."/>
            <person name="Terry A."/>
            <person name="Salamov A."/>
            <person name="Shapiro H."/>
            <person name="Nishiyama T."/>
            <person name="Perroud P.-F."/>
            <person name="Lindquist E."/>
            <person name="Kamisugi Y."/>
            <person name="Tanahashi T."/>
            <person name="Sakakibara K."/>
            <person name="Fujita T."/>
            <person name="Oishi K."/>
            <person name="Shin-I T."/>
            <person name="Kuroki Y."/>
            <person name="Toyoda A."/>
            <person name="Suzuki Y."/>
            <person name="Hashimoto A."/>
            <person name="Yamaguchi K."/>
            <person name="Sugano A."/>
            <person name="Kohara Y."/>
            <person name="Fujiyama A."/>
            <person name="Anterola A."/>
            <person name="Aoki S."/>
            <person name="Ashton N."/>
            <person name="Barbazuk W.B."/>
            <person name="Barker E."/>
            <person name="Bennetzen J."/>
            <person name="Bezanilla M."/>
            <person name="Blankenship R."/>
            <person name="Cho S.H."/>
            <person name="Dutcher S."/>
            <person name="Estelle M."/>
            <person name="Fawcett J.A."/>
            <person name="Gundlach H."/>
            <person name="Hanada K."/>
            <person name="Heyl A."/>
            <person name="Hicks K.A."/>
            <person name="Hugh J."/>
            <person name="Lohr M."/>
            <person name="Mayer K."/>
            <person name="Melkozernov A."/>
            <person name="Murata T."/>
            <person name="Nelson D."/>
            <person name="Pils B."/>
            <person name="Prigge M."/>
            <person name="Reiss B."/>
            <person name="Renner T."/>
            <person name="Rombauts S."/>
            <person name="Rushton P."/>
            <person name="Sanderfoot A."/>
            <person name="Schween G."/>
            <person name="Shiu S.-H."/>
            <person name="Stueber K."/>
            <person name="Theodoulou F.L."/>
            <person name="Tu H."/>
            <person name="Van de Peer Y."/>
            <person name="Verrier P.J."/>
            <person name="Waters E."/>
            <person name="Wood A."/>
            <person name="Yang L."/>
            <person name="Cove D."/>
            <person name="Cuming A."/>
            <person name="Hasebe M."/>
            <person name="Lucas S."/>
            <person name="Mishler D.B."/>
            <person name="Reski R."/>
            <person name="Grigoriev I."/>
            <person name="Quatrano R.S."/>
            <person name="Boore J.L."/>
        </authorList>
    </citation>
    <scope>NUCLEOTIDE SEQUENCE [LARGE SCALE GENOMIC DNA]</scope>
    <source>
        <strain evidence="12 13">cv. Gransden 2004</strain>
    </source>
</reference>
<name>A0A2K1IFL1_PHYPA</name>
<evidence type="ECO:0000259" key="10">
    <source>
        <dbReference type="Pfam" id="PF25597"/>
    </source>
</evidence>
<sequence>MQARTLHQNSVAKRQNKTIMELVGNMAIKKKFGMIFHENKFQHKSNISNLRMFGCLGYIHIPKEQRKKIDNKTRKCLFLGYNIESKAYMMYDTKDKRILISKDVISEK</sequence>
<dbReference type="Pfam" id="PF25597">
    <property type="entry name" value="SH3_retrovirus"/>
    <property type="match status" value="1"/>
</dbReference>
<dbReference type="GO" id="GO:0015074">
    <property type="term" value="P:DNA integration"/>
    <property type="evidence" value="ECO:0007669"/>
    <property type="project" value="UniProtKB-KW"/>
</dbReference>
<evidence type="ECO:0000313" key="13">
    <source>
        <dbReference type="Proteomes" id="UP000006727"/>
    </source>
</evidence>
<organism evidence="11">
    <name type="scientific">Physcomitrium patens</name>
    <name type="common">Spreading-leaved earth moss</name>
    <name type="synonym">Physcomitrella patens</name>
    <dbReference type="NCBI Taxonomy" id="3218"/>
    <lineage>
        <taxon>Eukaryota</taxon>
        <taxon>Viridiplantae</taxon>
        <taxon>Streptophyta</taxon>
        <taxon>Embryophyta</taxon>
        <taxon>Bryophyta</taxon>
        <taxon>Bryophytina</taxon>
        <taxon>Bryopsida</taxon>
        <taxon>Funariidae</taxon>
        <taxon>Funariales</taxon>
        <taxon>Funariaceae</taxon>
        <taxon>Physcomitrium</taxon>
    </lineage>
</organism>
<evidence type="ECO:0000313" key="11">
    <source>
        <dbReference type="EMBL" id="PNR28058.1"/>
    </source>
</evidence>
<dbReference type="GO" id="GO:0006310">
    <property type="term" value="P:DNA recombination"/>
    <property type="evidence" value="ECO:0007669"/>
    <property type="project" value="UniProtKB-KW"/>
</dbReference>
<keyword evidence="13" id="KW-1185">Reference proteome</keyword>
<dbReference type="GO" id="GO:0004519">
    <property type="term" value="F:endonuclease activity"/>
    <property type="evidence" value="ECO:0007669"/>
    <property type="project" value="UniProtKB-KW"/>
</dbReference>
<evidence type="ECO:0000256" key="6">
    <source>
        <dbReference type="ARBA" id="ARBA00022908"/>
    </source>
</evidence>
<evidence type="ECO:0000256" key="9">
    <source>
        <dbReference type="ARBA" id="ARBA00023172"/>
    </source>
</evidence>
<dbReference type="GO" id="GO:0003887">
    <property type="term" value="F:DNA-directed DNA polymerase activity"/>
    <property type="evidence" value="ECO:0007669"/>
    <property type="project" value="UniProtKB-KW"/>
</dbReference>
<keyword evidence="7" id="KW-0695">RNA-directed DNA polymerase</keyword>
<dbReference type="EMBL" id="ABEU02000024">
    <property type="protein sequence ID" value="PNR28058.1"/>
    <property type="molecule type" value="Genomic_DNA"/>
</dbReference>
<dbReference type="PANTHER" id="PTHR42648:SF11">
    <property type="entry name" value="TRANSPOSON TY4-P GAG-POL POLYPROTEIN"/>
    <property type="match status" value="1"/>
</dbReference>
<gene>
    <name evidence="11" type="ORF">PHYPA_028650</name>
</gene>
<evidence type="ECO:0000256" key="7">
    <source>
        <dbReference type="ARBA" id="ARBA00022918"/>
    </source>
</evidence>
<dbReference type="STRING" id="3218.A0A2K1IFL1"/>
<accession>A0A2K1IFL1</accession>
<evidence type="ECO:0000313" key="12">
    <source>
        <dbReference type="EnsemblPlants" id="Pp3c24_5020V3.1"/>
    </source>
</evidence>
<evidence type="ECO:0000256" key="8">
    <source>
        <dbReference type="ARBA" id="ARBA00022932"/>
    </source>
</evidence>
<evidence type="ECO:0000256" key="1">
    <source>
        <dbReference type="ARBA" id="ARBA00022722"/>
    </source>
</evidence>